<dbReference type="Proteomes" id="UP000251960">
    <property type="component" value="Chromosome 1"/>
</dbReference>
<feature type="region of interest" description="Disordered" evidence="1">
    <location>
        <begin position="1"/>
        <end position="20"/>
    </location>
</feature>
<accession>A0A317Y6M4</accession>
<dbReference type="EMBL" id="NCVQ01000001">
    <property type="protein sequence ID" value="PWZ53324.1"/>
    <property type="molecule type" value="Genomic_DNA"/>
</dbReference>
<comment type="caution">
    <text evidence="2">The sequence shown here is derived from an EMBL/GenBank/DDBJ whole genome shotgun (WGS) entry which is preliminary data.</text>
</comment>
<protein>
    <submittedName>
        <fullName evidence="2">Uncharacterized protein</fullName>
    </submittedName>
</protein>
<gene>
    <name evidence="2" type="ORF">Zm00014a_028195</name>
</gene>
<evidence type="ECO:0000256" key="1">
    <source>
        <dbReference type="SAM" id="MobiDB-lite"/>
    </source>
</evidence>
<dbReference type="AlphaFoldDB" id="A0A317Y6M4"/>
<evidence type="ECO:0000313" key="2">
    <source>
        <dbReference type="EMBL" id="PWZ53324.1"/>
    </source>
</evidence>
<name>A0A317Y6M4_MAIZE</name>
<sequence>MPLGSTCVHTGDKASTTTLSSSLGRLEFSRDLNGWRLCRDGTKFVPEVQPPPRVTVGHVRHCRCPRLG</sequence>
<reference evidence="2" key="1">
    <citation type="journal article" date="2018" name="Nat. Genet.">
        <title>Extensive intraspecific gene order and gene structural variations between Mo17 and other maize genomes.</title>
        <authorList>
            <person name="Sun S."/>
            <person name="Zhou Y."/>
            <person name="Chen J."/>
            <person name="Shi J."/>
            <person name="Zhao H."/>
            <person name="Zhao H."/>
            <person name="Song W."/>
            <person name="Zhang M."/>
            <person name="Cui Y."/>
            <person name="Dong X."/>
            <person name="Liu H."/>
            <person name="Ma X."/>
            <person name="Jiao Y."/>
            <person name="Wang B."/>
            <person name="Wei X."/>
            <person name="Stein J.C."/>
            <person name="Glaubitz J.C."/>
            <person name="Lu F."/>
            <person name="Yu G."/>
            <person name="Liang C."/>
            <person name="Fengler K."/>
            <person name="Li B."/>
            <person name="Rafalski A."/>
            <person name="Schnable P.S."/>
            <person name="Ware D.H."/>
            <person name="Buckler E.S."/>
            <person name="Lai J."/>
        </authorList>
    </citation>
    <scope>NUCLEOTIDE SEQUENCE [LARGE SCALE GENOMIC DNA]</scope>
    <source>
        <tissue evidence="2">Seedling</tissue>
    </source>
</reference>
<proteinExistence type="predicted"/>
<organism evidence="2">
    <name type="scientific">Zea mays</name>
    <name type="common">Maize</name>
    <dbReference type="NCBI Taxonomy" id="4577"/>
    <lineage>
        <taxon>Eukaryota</taxon>
        <taxon>Viridiplantae</taxon>
        <taxon>Streptophyta</taxon>
        <taxon>Embryophyta</taxon>
        <taxon>Tracheophyta</taxon>
        <taxon>Spermatophyta</taxon>
        <taxon>Magnoliopsida</taxon>
        <taxon>Liliopsida</taxon>
        <taxon>Poales</taxon>
        <taxon>Poaceae</taxon>
        <taxon>PACMAD clade</taxon>
        <taxon>Panicoideae</taxon>
        <taxon>Andropogonodae</taxon>
        <taxon>Andropogoneae</taxon>
        <taxon>Tripsacinae</taxon>
        <taxon>Zea</taxon>
    </lineage>
</organism>